<reference evidence="1 2" key="1">
    <citation type="journal article" date="2016" name="Sci. Rep.">
        <title>The Dendrobium catenatum Lindl. genome sequence provides insights into polysaccharide synthase, floral development and adaptive evolution.</title>
        <authorList>
            <person name="Zhang G.Q."/>
            <person name="Xu Q."/>
            <person name="Bian C."/>
            <person name="Tsai W.C."/>
            <person name="Yeh C.M."/>
            <person name="Liu K.W."/>
            <person name="Yoshida K."/>
            <person name="Zhang L.S."/>
            <person name="Chang S.B."/>
            <person name="Chen F."/>
            <person name="Shi Y."/>
            <person name="Su Y.Y."/>
            <person name="Zhang Y.Q."/>
            <person name="Chen L.J."/>
            <person name="Yin Y."/>
            <person name="Lin M."/>
            <person name="Huang H."/>
            <person name="Deng H."/>
            <person name="Wang Z.W."/>
            <person name="Zhu S.L."/>
            <person name="Zhao X."/>
            <person name="Deng C."/>
            <person name="Niu S.C."/>
            <person name="Huang J."/>
            <person name="Wang M."/>
            <person name="Liu G.H."/>
            <person name="Yang H.J."/>
            <person name="Xiao X.J."/>
            <person name="Hsiao Y.Y."/>
            <person name="Wu W.L."/>
            <person name="Chen Y.Y."/>
            <person name="Mitsuda N."/>
            <person name="Ohme-Takagi M."/>
            <person name="Luo Y.B."/>
            <person name="Van de Peer Y."/>
            <person name="Liu Z.J."/>
        </authorList>
    </citation>
    <scope>NUCLEOTIDE SEQUENCE [LARGE SCALE GENOMIC DNA]</scope>
    <source>
        <tissue evidence="1">The whole plant</tissue>
    </source>
</reference>
<gene>
    <name evidence="1" type="ORF">MA16_Dca027359</name>
</gene>
<reference evidence="1 2" key="2">
    <citation type="journal article" date="2017" name="Nature">
        <title>The Apostasia genome and the evolution of orchids.</title>
        <authorList>
            <person name="Zhang G.Q."/>
            <person name="Liu K.W."/>
            <person name="Li Z."/>
            <person name="Lohaus R."/>
            <person name="Hsiao Y.Y."/>
            <person name="Niu S.C."/>
            <person name="Wang J.Y."/>
            <person name="Lin Y.C."/>
            <person name="Xu Q."/>
            <person name="Chen L.J."/>
            <person name="Yoshida K."/>
            <person name="Fujiwara S."/>
            <person name="Wang Z.W."/>
            <person name="Zhang Y.Q."/>
            <person name="Mitsuda N."/>
            <person name="Wang M."/>
            <person name="Liu G.H."/>
            <person name="Pecoraro L."/>
            <person name="Huang H.X."/>
            <person name="Xiao X.J."/>
            <person name="Lin M."/>
            <person name="Wu X.Y."/>
            <person name="Wu W.L."/>
            <person name="Chen Y.Y."/>
            <person name="Chang S.B."/>
            <person name="Sakamoto S."/>
            <person name="Ohme-Takagi M."/>
            <person name="Yagi M."/>
            <person name="Zeng S.J."/>
            <person name="Shen C.Y."/>
            <person name="Yeh C.M."/>
            <person name="Luo Y.B."/>
            <person name="Tsai W.C."/>
            <person name="Van de Peer Y."/>
            <person name="Liu Z.J."/>
        </authorList>
    </citation>
    <scope>NUCLEOTIDE SEQUENCE [LARGE SCALE GENOMIC DNA]</scope>
    <source>
        <tissue evidence="1">The whole plant</tissue>
    </source>
</reference>
<accession>A0A2I0V8R3</accession>
<dbReference type="EMBL" id="KZ504059">
    <property type="protein sequence ID" value="PKU59805.1"/>
    <property type="molecule type" value="Genomic_DNA"/>
</dbReference>
<proteinExistence type="predicted"/>
<dbReference type="AlphaFoldDB" id="A0A2I0V8R3"/>
<dbReference type="Proteomes" id="UP000233837">
    <property type="component" value="Unassembled WGS sequence"/>
</dbReference>
<organism evidence="1 2">
    <name type="scientific">Dendrobium catenatum</name>
    <dbReference type="NCBI Taxonomy" id="906689"/>
    <lineage>
        <taxon>Eukaryota</taxon>
        <taxon>Viridiplantae</taxon>
        <taxon>Streptophyta</taxon>
        <taxon>Embryophyta</taxon>
        <taxon>Tracheophyta</taxon>
        <taxon>Spermatophyta</taxon>
        <taxon>Magnoliopsida</taxon>
        <taxon>Liliopsida</taxon>
        <taxon>Asparagales</taxon>
        <taxon>Orchidaceae</taxon>
        <taxon>Epidendroideae</taxon>
        <taxon>Malaxideae</taxon>
        <taxon>Dendrobiinae</taxon>
        <taxon>Dendrobium</taxon>
    </lineage>
</organism>
<evidence type="ECO:0000313" key="1">
    <source>
        <dbReference type="EMBL" id="PKU59805.1"/>
    </source>
</evidence>
<sequence length="319" mass="36131">MTELKIDEAEEGDKDSLPKEVCRVISVAPSTSIKEECTEEVPSESCMMVLPMDYSSKEDLYFPEGDKLDPSIASRMGHINLGGDSESTDEFLDATMADSEENVQLNDYEPKEIAQVHLRSGKILPPPPKKGVSNKDKEKEIVINDDIIPEDPKKKNTSSKRMDYNILSHLRKILAQLSIYDALVMSKDLRETLIQALKDPERYEAYFAERSLTEVLQARNESFITFSEEDMMLGTADHNRPLYVTAESDKLIIRRILIDPGSSVNLISLKALRSLYLDVEHLGPDKLMVHGFNKKWQKTLNHSCSLLYLESSTQKLNSM</sequence>
<protein>
    <submittedName>
        <fullName evidence="1">Uncharacterized protein</fullName>
    </submittedName>
</protein>
<evidence type="ECO:0000313" key="2">
    <source>
        <dbReference type="Proteomes" id="UP000233837"/>
    </source>
</evidence>
<keyword evidence="2" id="KW-1185">Reference proteome</keyword>
<name>A0A2I0V8R3_9ASPA</name>